<evidence type="ECO:0008006" key="3">
    <source>
        <dbReference type="Google" id="ProtNLM"/>
    </source>
</evidence>
<dbReference type="OrthoDB" id="5243870at2"/>
<dbReference type="Proteomes" id="UP000198221">
    <property type="component" value="Chromosome I"/>
</dbReference>
<sequence>MLIVCGSLSGAPGVSTTAVGLAAQWPGGRALLVEADPSGGVVAARFGLAQQPGLTSLAASTRHGGGVESIAEHLQGLPLGIEVVVAPGSADTAAGSVTVLGRNSATVLRGVAGVVVADVGRLYPATPAAGLLPAADAVLLLAAPATECLDHVDARMPWLREVTRPGVLGLALAGPGSYPAGEIAARLGAPVWAVLPRDRWGAGVLTGRLAGRAWQRTRLVRALRDLAATLHQQVTHRNEAESGVVSR</sequence>
<keyword evidence="2" id="KW-1185">Reference proteome</keyword>
<evidence type="ECO:0000313" key="2">
    <source>
        <dbReference type="Proteomes" id="UP000198221"/>
    </source>
</evidence>
<dbReference type="SUPFAM" id="SSF52540">
    <property type="entry name" value="P-loop containing nucleoside triphosphate hydrolases"/>
    <property type="match status" value="1"/>
</dbReference>
<dbReference type="RefSeq" id="WP_089015566.1">
    <property type="nucleotide sequence ID" value="NZ_LT607754.1"/>
</dbReference>
<proteinExistence type="predicted"/>
<gene>
    <name evidence="1" type="ORF">GA0070613_6390</name>
</gene>
<dbReference type="EMBL" id="LT607754">
    <property type="protein sequence ID" value="SCG77855.1"/>
    <property type="molecule type" value="Genomic_DNA"/>
</dbReference>
<accession>A0A1C5K512</accession>
<dbReference type="InterPro" id="IPR027417">
    <property type="entry name" value="P-loop_NTPase"/>
</dbReference>
<organism evidence="1 2">
    <name type="scientific">Micromonospora inositola</name>
    <dbReference type="NCBI Taxonomy" id="47865"/>
    <lineage>
        <taxon>Bacteria</taxon>
        <taxon>Bacillati</taxon>
        <taxon>Actinomycetota</taxon>
        <taxon>Actinomycetes</taxon>
        <taxon>Micromonosporales</taxon>
        <taxon>Micromonosporaceae</taxon>
        <taxon>Micromonospora</taxon>
    </lineage>
</organism>
<protein>
    <recommendedName>
        <fullName evidence="3">MinD-like ATPase involved in chromosome partitioning or flagellar assembly</fullName>
    </recommendedName>
</protein>
<dbReference type="Gene3D" id="3.40.50.300">
    <property type="entry name" value="P-loop containing nucleotide triphosphate hydrolases"/>
    <property type="match status" value="1"/>
</dbReference>
<reference evidence="2" key="1">
    <citation type="submission" date="2016-06" db="EMBL/GenBank/DDBJ databases">
        <authorList>
            <person name="Varghese N."/>
            <person name="Submissions Spin"/>
        </authorList>
    </citation>
    <scope>NUCLEOTIDE SEQUENCE [LARGE SCALE GENOMIC DNA]</scope>
    <source>
        <strain evidence="2">DSM 43819</strain>
    </source>
</reference>
<dbReference type="AlphaFoldDB" id="A0A1C5K512"/>
<name>A0A1C5K512_9ACTN</name>
<evidence type="ECO:0000313" key="1">
    <source>
        <dbReference type="EMBL" id="SCG77855.1"/>
    </source>
</evidence>